<comment type="caution">
    <text evidence="2">The sequence shown here is derived from an EMBL/GenBank/DDBJ whole genome shotgun (WGS) entry which is preliminary data.</text>
</comment>
<feature type="transmembrane region" description="Helical" evidence="1">
    <location>
        <begin position="28"/>
        <end position="46"/>
    </location>
</feature>
<protein>
    <submittedName>
        <fullName evidence="2">Type II secretion system protein</fullName>
    </submittedName>
</protein>
<evidence type="ECO:0000313" key="3">
    <source>
        <dbReference type="Proteomes" id="UP001597375"/>
    </source>
</evidence>
<reference evidence="3" key="1">
    <citation type="journal article" date="2019" name="Int. J. Syst. Evol. Microbiol.">
        <title>The Global Catalogue of Microorganisms (GCM) 10K type strain sequencing project: providing services to taxonomists for standard genome sequencing and annotation.</title>
        <authorList>
            <consortium name="The Broad Institute Genomics Platform"/>
            <consortium name="The Broad Institute Genome Sequencing Center for Infectious Disease"/>
            <person name="Wu L."/>
            <person name="Ma J."/>
        </authorList>
    </citation>
    <scope>NUCLEOTIDE SEQUENCE [LARGE SCALE GENOMIC DNA]</scope>
    <source>
        <strain evidence="3">CGMCC 4.7106</strain>
    </source>
</reference>
<dbReference type="RefSeq" id="WP_386820368.1">
    <property type="nucleotide sequence ID" value="NZ_JBHUIT010000017.1"/>
</dbReference>
<dbReference type="Proteomes" id="UP001597375">
    <property type="component" value="Unassembled WGS sequence"/>
</dbReference>
<keyword evidence="1" id="KW-1133">Transmembrane helix</keyword>
<sequence length="146" mass="15697">MKIEFLLGSSSKSNRMAHGGTGMSFPEVIVVIFVMLSVISVIFMGAKAWKRSADTTQCIQNIQNVQKGLRDFAAKNGFKPGERIPGLQMRFIGEGRLVAEPPQCPGAGAYSYGETFGQDTVPPAGEVYLKCSLANSGHIPAGTDKW</sequence>
<gene>
    <name evidence="2" type="ORF">ACFSSA_10365</name>
</gene>
<name>A0ABW5D879_9BACT</name>
<keyword evidence="3" id="KW-1185">Reference proteome</keyword>
<proteinExistence type="predicted"/>
<accession>A0ABW5D879</accession>
<evidence type="ECO:0000313" key="2">
    <source>
        <dbReference type="EMBL" id="MFD2257082.1"/>
    </source>
</evidence>
<dbReference type="EMBL" id="JBHUIT010000017">
    <property type="protein sequence ID" value="MFD2257082.1"/>
    <property type="molecule type" value="Genomic_DNA"/>
</dbReference>
<keyword evidence="1" id="KW-0472">Membrane</keyword>
<keyword evidence="1" id="KW-0812">Transmembrane</keyword>
<organism evidence="2 3">
    <name type="scientific">Luteolibacter algae</name>
    <dbReference type="NCBI Taxonomy" id="454151"/>
    <lineage>
        <taxon>Bacteria</taxon>
        <taxon>Pseudomonadati</taxon>
        <taxon>Verrucomicrobiota</taxon>
        <taxon>Verrucomicrobiia</taxon>
        <taxon>Verrucomicrobiales</taxon>
        <taxon>Verrucomicrobiaceae</taxon>
        <taxon>Luteolibacter</taxon>
    </lineage>
</organism>
<evidence type="ECO:0000256" key="1">
    <source>
        <dbReference type="SAM" id="Phobius"/>
    </source>
</evidence>